<organism evidence="2 3">
    <name type="scientific">Brevibacillus ruminantium</name>
    <dbReference type="NCBI Taxonomy" id="2950604"/>
    <lineage>
        <taxon>Bacteria</taxon>
        <taxon>Bacillati</taxon>
        <taxon>Bacillota</taxon>
        <taxon>Bacilli</taxon>
        <taxon>Bacillales</taxon>
        <taxon>Paenibacillaceae</taxon>
        <taxon>Brevibacillus</taxon>
    </lineage>
</organism>
<dbReference type="RefSeq" id="WP_251874939.1">
    <property type="nucleotide sequence ID" value="NZ_CP098755.1"/>
</dbReference>
<keyword evidence="3" id="KW-1185">Reference proteome</keyword>
<dbReference type="Proteomes" id="UP001056500">
    <property type="component" value="Chromosome"/>
</dbReference>
<proteinExistence type="predicted"/>
<dbReference type="SUPFAM" id="SSF55383">
    <property type="entry name" value="Copper amine oxidase, domain N"/>
    <property type="match status" value="1"/>
</dbReference>
<dbReference type="InterPro" id="IPR012854">
    <property type="entry name" value="Cu_amine_oxidase-like_N"/>
</dbReference>
<dbReference type="EMBL" id="CP098755">
    <property type="protein sequence ID" value="USG67846.1"/>
    <property type="molecule type" value="Genomic_DNA"/>
</dbReference>
<sequence>MKKHWLSITTGMAIASVVVGTVFANSPIKLIVDGNVIKTSSAPENIHNRVMVPVKSLGEIIGAKVTWDAGQQAVLIDTGKEEERLRIEQLEKALAPHSAKEAAESFITSYKTRNGALLHAILAPDIRDKRVAEEGGWVIGVSSPWVSSAAIQSEKQLNANTAEFLVNLQMATSEGSEGPWLLKVIVKKFDDQWLITDYGDATDSKE</sequence>
<feature type="domain" description="Copper amine oxidase-like N-terminal" evidence="1">
    <location>
        <begin position="32"/>
        <end position="89"/>
    </location>
</feature>
<dbReference type="InterPro" id="IPR036582">
    <property type="entry name" value="Mao_N_sf"/>
</dbReference>
<protein>
    <submittedName>
        <fullName evidence="2">Copper amine oxidase N-terminal domain-containing protein</fullName>
    </submittedName>
</protein>
<reference evidence="2" key="1">
    <citation type="submission" date="2022-06" db="EMBL/GenBank/DDBJ databases">
        <title>Genome sequencing of Brevibacillus sp. BB3-R1.</title>
        <authorList>
            <person name="Heo J."/>
            <person name="Lee D."/>
            <person name="Won M."/>
            <person name="Han B.-H."/>
            <person name="Hong S.-B."/>
            <person name="Kwon S.-W."/>
        </authorList>
    </citation>
    <scope>NUCLEOTIDE SEQUENCE</scope>
    <source>
        <strain evidence="2">BB3-R1</strain>
    </source>
</reference>
<evidence type="ECO:0000313" key="2">
    <source>
        <dbReference type="EMBL" id="USG67846.1"/>
    </source>
</evidence>
<gene>
    <name evidence="2" type="ORF">NDK47_11440</name>
</gene>
<dbReference type="Pfam" id="PF07833">
    <property type="entry name" value="Cu_amine_oxidN1"/>
    <property type="match status" value="1"/>
</dbReference>
<accession>A0ABY4WM51</accession>
<name>A0ABY4WM51_9BACL</name>
<evidence type="ECO:0000259" key="1">
    <source>
        <dbReference type="Pfam" id="PF07833"/>
    </source>
</evidence>
<evidence type="ECO:0000313" key="3">
    <source>
        <dbReference type="Proteomes" id="UP001056500"/>
    </source>
</evidence>